<dbReference type="EMBL" id="JBJKBG010000005">
    <property type="protein sequence ID" value="KAL3740854.1"/>
    <property type="molecule type" value="Genomic_DNA"/>
</dbReference>
<keyword evidence="1" id="KW-0812">Transmembrane</keyword>
<organism evidence="2 3">
    <name type="scientific">Eucalyptus globulus</name>
    <name type="common">Tasmanian blue gum</name>
    <dbReference type="NCBI Taxonomy" id="34317"/>
    <lineage>
        <taxon>Eukaryota</taxon>
        <taxon>Viridiplantae</taxon>
        <taxon>Streptophyta</taxon>
        <taxon>Embryophyta</taxon>
        <taxon>Tracheophyta</taxon>
        <taxon>Spermatophyta</taxon>
        <taxon>Magnoliopsida</taxon>
        <taxon>eudicotyledons</taxon>
        <taxon>Gunneridae</taxon>
        <taxon>Pentapetalae</taxon>
        <taxon>rosids</taxon>
        <taxon>malvids</taxon>
        <taxon>Myrtales</taxon>
        <taxon>Myrtaceae</taxon>
        <taxon>Myrtoideae</taxon>
        <taxon>Eucalypteae</taxon>
        <taxon>Eucalyptus</taxon>
    </lineage>
</organism>
<accession>A0ABD3KLV3</accession>
<protein>
    <submittedName>
        <fullName evidence="2">Uncharacterized protein</fullName>
    </submittedName>
</protein>
<keyword evidence="1" id="KW-0472">Membrane</keyword>
<dbReference type="InterPro" id="IPR044851">
    <property type="entry name" value="Wax_synthase"/>
</dbReference>
<dbReference type="PANTHER" id="PTHR31595">
    <property type="entry name" value="LONG-CHAIN-ALCOHOL O-FATTY-ACYLTRANSFERASE 3-RELATED"/>
    <property type="match status" value="1"/>
</dbReference>
<evidence type="ECO:0000313" key="2">
    <source>
        <dbReference type="EMBL" id="KAL3740854.1"/>
    </source>
</evidence>
<evidence type="ECO:0000256" key="1">
    <source>
        <dbReference type="SAM" id="Phobius"/>
    </source>
</evidence>
<name>A0ABD3KLV3_EUCGL</name>
<keyword evidence="1" id="KW-1133">Transmembrane helix</keyword>
<dbReference type="AlphaFoldDB" id="A0ABD3KLV3"/>
<evidence type="ECO:0000313" key="3">
    <source>
        <dbReference type="Proteomes" id="UP001634007"/>
    </source>
</evidence>
<reference evidence="2 3" key="1">
    <citation type="submission" date="2024-11" db="EMBL/GenBank/DDBJ databases">
        <title>Chromosome-level genome assembly of Eucalyptus globulus Labill. provides insights into its genome evolution.</title>
        <authorList>
            <person name="Li X."/>
        </authorList>
    </citation>
    <scope>NUCLEOTIDE SEQUENCE [LARGE SCALE GENOMIC DNA]</scope>
    <source>
        <strain evidence="2">CL2024</strain>
        <tissue evidence="2">Fresh tender leaves</tissue>
    </source>
</reference>
<dbReference type="Proteomes" id="UP001634007">
    <property type="component" value="Unassembled WGS sequence"/>
</dbReference>
<gene>
    <name evidence="2" type="ORF">ACJRO7_022043</name>
</gene>
<feature type="transmembrane region" description="Helical" evidence="1">
    <location>
        <begin position="43"/>
        <end position="62"/>
    </location>
</feature>
<proteinExistence type="predicted"/>
<keyword evidence="3" id="KW-1185">Reference proteome</keyword>
<comment type="caution">
    <text evidence="2">The sequence shown here is derived from an EMBL/GenBank/DDBJ whole genome shotgun (WGS) entry which is preliminary data.</text>
</comment>
<feature type="transmembrane region" description="Helical" evidence="1">
    <location>
        <begin position="74"/>
        <end position="96"/>
    </location>
</feature>
<sequence length="116" mass="12770">MRSALVRLVGRQWAALPAVLATFTALALMHELMLYHIGRKEPAWVIGRFVLLRGVVVAAKVTAKKALRSRRQRLLAEVSRVLTVGFVVATGFRLFLPPLLQRGAVTKAGRETIAVV</sequence>
<feature type="transmembrane region" description="Helical" evidence="1">
    <location>
        <begin position="12"/>
        <end position="37"/>
    </location>
</feature>
<dbReference type="PANTHER" id="PTHR31595:SF72">
    <property type="entry name" value="ACYL-COA--STEROL O-ACYLTRANSFERASE 1-LIKE"/>
    <property type="match status" value="1"/>
</dbReference>